<dbReference type="Gene3D" id="3.40.50.2020">
    <property type="match status" value="1"/>
</dbReference>
<evidence type="ECO:0000313" key="9">
    <source>
        <dbReference type="Proteomes" id="UP000242662"/>
    </source>
</evidence>
<dbReference type="InterPro" id="IPR015265">
    <property type="entry name" value="PuR_N"/>
</dbReference>
<keyword evidence="4" id="KW-0804">Transcription</keyword>
<feature type="domain" description="Bacterial purine repressor N-terminal" evidence="7">
    <location>
        <begin position="5"/>
        <end position="74"/>
    </location>
</feature>
<dbReference type="InterPro" id="IPR029057">
    <property type="entry name" value="PRTase-like"/>
</dbReference>
<dbReference type="PANTHER" id="PTHR43864">
    <property type="entry name" value="HYPOXANTHINE/GUANINE PHOSPHORIBOSYLTRANSFERASE"/>
    <property type="match status" value="1"/>
</dbReference>
<reference evidence="9" key="1">
    <citation type="submission" date="2016-09" db="EMBL/GenBank/DDBJ databases">
        <authorList>
            <person name="Varghese N."/>
            <person name="Submissions S."/>
        </authorList>
    </citation>
    <scope>NUCLEOTIDE SEQUENCE [LARGE SCALE GENOMIC DNA]</scope>
    <source>
        <strain evidence="9">25nlg</strain>
    </source>
</reference>
<evidence type="ECO:0000256" key="5">
    <source>
        <dbReference type="ARBA" id="ARBA00049656"/>
    </source>
</evidence>
<sequence>MKKLKRSERLVHMTYDLLQHPHEVRSLTQFANRYGAAKSSISEDLVMMKDMLEADGRGTLQTMAGASGGVKFLPKMSISEANTLIDKLVATLHDPDRILPGGYLYMMDLLGHPRLMHEVGRLFAALLAHTQVDAVMTVATKGIPLAYALGHQLNAPVCIVRRDHRLTEGATVSVNYASGSSNRVQTMTLARRSLTPGSKVFIVDDFMKAGGTIRGMMDLLAEFHAEVIGTGVLVETADVKEKLIDGYVSLTKLARVDVKDRHIQVEAGNILMKMREHTDEKDSYK</sequence>
<dbReference type="GO" id="GO:0045982">
    <property type="term" value="P:negative regulation of purine nucleobase metabolic process"/>
    <property type="evidence" value="ECO:0007669"/>
    <property type="project" value="InterPro"/>
</dbReference>
<dbReference type="GO" id="GO:0045892">
    <property type="term" value="P:negative regulation of DNA-templated transcription"/>
    <property type="evidence" value="ECO:0007669"/>
    <property type="project" value="InterPro"/>
</dbReference>
<evidence type="ECO:0000256" key="2">
    <source>
        <dbReference type="ARBA" id="ARBA00023015"/>
    </source>
</evidence>
<dbReference type="Pfam" id="PF00156">
    <property type="entry name" value="Pribosyltran"/>
    <property type="match status" value="1"/>
</dbReference>
<dbReference type="PANTHER" id="PTHR43864:SF2">
    <property type="entry name" value="PUR OPERON REPRESSOR"/>
    <property type="match status" value="1"/>
</dbReference>
<dbReference type="STRING" id="1464122.SAMN05421737_11418"/>
<dbReference type="GO" id="GO:0003677">
    <property type="term" value="F:DNA binding"/>
    <property type="evidence" value="ECO:0007669"/>
    <property type="project" value="UniProtKB-KW"/>
</dbReference>
<evidence type="ECO:0000256" key="3">
    <source>
        <dbReference type="ARBA" id="ARBA00023125"/>
    </source>
</evidence>
<dbReference type="InterPro" id="IPR050118">
    <property type="entry name" value="Pur/Pyrimidine_PRTase"/>
</dbReference>
<dbReference type="InterPro" id="IPR010078">
    <property type="entry name" value="PurR_Bsub"/>
</dbReference>
<dbReference type="Gene3D" id="1.10.10.10">
    <property type="entry name" value="Winged helix-like DNA-binding domain superfamily/Winged helix DNA-binding domain"/>
    <property type="match status" value="1"/>
</dbReference>
<evidence type="ECO:0000256" key="4">
    <source>
        <dbReference type="ARBA" id="ARBA00023163"/>
    </source>
</evidence>
<dbReference type="NCBIfam" id="TIGR01743">
    <property type="entry name" value="purR_Bsub"/>
    <property type="match status" value="1"/>
</dbReference>
<keyword evidence="2" id="KW-0805">Transcription regulation</keyword>
<dbReference type="SUPFAM" id="SSF53271">
    <property type="entry name" value="PRTase-like"/>
    <property type="match status" value="1"/>
</dbReference>
<dbReference type="InterPro" id="IPR036388">
    <property type="entry name" value="WH-like_DNA-bd_sf"/>
</dbReference>
<evidence type="ECO:0000313" key="8">
    <source>
        <dbReference type="EMBL" id="SDC72984.1"/>
    </source>
</evidence>
<gene>
    <name evidence="8" type="ORF">SAMN05421737_11418</name>
</gene>
<keyword evidence="9" id="KW-1185">Reference proteome</keyword>
<dbReference type="InterPro" id="IPR000836">
    <property type="entry name" value="PRTase_dom"/>
</dbReference>
<accession>A0A1G6P060</accession>
<dbReference type="CDD" id="cd06223">
    <property type="entry name" value="PRTases_typeI"/>
    <property type="match status" value="1"/>
</dbReference>
<dbReference type="Pfam" id="PF09182">
    <property type="entry name" value="PuR_N"/>
    <property type="match status" value="1"/>
</dbReference>
<proteinExistence type="inferred from homology"/>
<dbReference type="AlphaFoldDB" id="A0A1G6P060"/>
<dbReference type="OrthoDB" id="4213751at2"/>
<evidence type="ECO:0000259" key="6">
    <source>
        <dbReference type="Pfam" id="PF00156"/>
    </source>
</evidence>
<dbReference type="Proteomes" id="UP000242662">
    <property type="component" value="Unassembled WGS sequence"/>
</dbReference>
<keyword evidence="3" id="KW-0238">DNA-binding</keyword>
<dbReference type="SUPFAM" id="SSF46785">
    <property type="entry name" value="Winged helix' DNA-binding domain"/>
    <property type="match status" value="1"/>
</dbReference>
<evidence type="ECO:0000259" key="7">
    <source>
        <dbReference type="Pfam" id="PF09182"/>
    </source>
</evidence>
<feature type="domain" description="Phosphoribosyltransferase" evidence="6">
    <location>
        <begin position="109"/>
        <end position="265"/>
    </location>
</feature>
<name>A0A1G6P060_9BACI</name>
<protein>
    <submittedName>
        <fullName evidence="8">Purine operon repressor, PurR</fullName>
    </submittedName>
</protein>
<dbReference type="RefSeq" id="WP_090776652.1">
    <property type="nucleotide sequence ID" value="NZ_FMYM01000014.1"/>
</dbReference>
<comment type="subunit">
    <text evidence="1">Homodimer.</text>
</comment>
<evidence type="ECO:0000256" key="1">
    <source>
        <dbReference type="ARBA" id="ARBA00011738"/>
    </source>
</evidence>
<dbReference type="EMBL" id="FMYM01000014">
    <property type="protein sequence ID" value="SDC72984.1"/>
    <property type="molecule type" value="Genomic_DNA"/>
</dbReference>
<organism evidence="8 9">
    <name type="scientific">Shouchella lonarensis</name>
    <dbReference type="NCBI Taxonomy" id="1464122"/>
    <lineage>
        <taxon>Bacteria</taxon>
        <taxon>Bacillati</taxon>
        <taxon>Bacillota</taxon>
        <taxon>Bacilli</taxon>
        <taxon>Bacillales</taxon>
        <taxon>Bacillaceae</taxon>
        <taxon>Shouchella</taxon>
    </lineage>
</organism>
<comment type="similarity">
    <text evidence="5">Belongs to the purine/pyrimidine phosphoribosyltransferase family. PurR subfamily.</text>
</comment>
<dbReference type="InterPro" id="IPR036390">
    <property type="entry name" value="WH_DNA-bd_sf"/>
</dbReference>